<feature type="transmembrane region" description="Helical" evidence="1">
    <location>
        <begin position="14"/>
        <end position="41"/>
    </location>
</feature>
<accession>A0A0K2TP27</accession>
<dbReference type="AlphaFoldDB" id="A0A0K2TP27"/>
<keyword evidence="1" id="KW-1133">Transmembrane helix</keyword>
<keyword evidence="1" id="KW-0472">Membrane</keyword>
<keyword evidence="1" id="KW-0812">Transmembrane</keyword>
<sequence>MTIEVISQDEVESFFYAVSVAFSGLDPFTLFLFVHSLFEIFSFEAHSFIFRKLFVSRLFVHFFTFIRSFLTGRRKFCGDDKDECSHHYLATNPVNLDLLYIHSIKFFLDQAMFIIISVRPCLLVYRLKHVTAKTEHFQLFV</sequence>
<proteinExistence type="predicted"/>
<evidence type="ECO:0000256" key="1">
    <source>
        <dbReference type="SAM" id="Phobius"/>
    </source>
</evidence>
<protein>
    <recommendedName>
        <fullName evidence="3">Transmembrane protein</fullName>
    </recommendedName>
</protein>
<evidence type="ECO:0000313" key="2">
    <source>
        <dbReference type="EMBL" id="CDW27739.1"/>
    </source>
</evidence>
<organism evidence="2">
    <name type="scientific">Lepeophtheirus salmonis</name>
    <name type="common">Salmon louse</name>
    <name type="synonym">Caligus salmonis</name>
    <dbReference type="NCBI Taxonomy" id="72036"/>
    <lineage>
        <taxon>Eukaryota</taxon>
        <taxon>Metazoa</taxon>
        <taxon>Ecdysozoa</taxon>
        <taxon>Arthropoda</taxon>
        <taxon>Crustacea</taxon>
        <taxon>Multicrustacea</taxon>
        <taxon>Hexanauplia</taxon>
        <taxon>Copepoda</taxon>
        <taxon>Siphonostomatoida</taxon>
        <taxon>Caligidae</taxon>
        <taxon>Lepeophtheirus</taxon>
    </lineage>
</organism>
<dbReference type="EMBL" id="HACA01010378">
    <property type="protein sequence ID" value="CDW27739.1"/>
    <property type="molecule type" value="Transcribed_RNA"/>
</dbReference>
<reference evidence="2" key="1">
    <citation type="submission" date="2014-05" db="EMBL/GenBank/DDBJ databases">
        <authorList>
            <person name="Chronopoulou M."/>
        </authorList>
    </citation>
    <scope>NUCLEOTIDE SEQUENCE</scope>
    <source>
        <tissue evidence="2">Whole organism</tissue>
    </source>
</reference>
<feature type="transmembrane region" description="Helical" evidence="1">
    <location>
        <begin position="53"/>
        <end position="70"/>
    </location>
</feature>
<evidence type="ECO:0008006" key="3">
    <source>
        <dbReference type="Google" id="ProtNLM"/>
    </source>
</evidence>
<name>A0A0K2TP27_LEPSM</name>